<dbReference type="EMBL" id="BK015748">
    <property type="protein sequence ID" value="DAE23158.1"/>
    <property type="molecule type" value="Genomic_DNA"/>
</dbReference>
<name>A0A8S5QVC5_9CAUD</name>
<accession>A0A8S5QVC5</accession>
<organism evidence="1">
    <name type="scientific">Siphoviridae sp. ctzAk96</name>
    <dbReference type="NCBI Taxonomy" id="2826527"/>
    <lineage>
        <taxon>Viruses</taxon>
        <taxon>Duplodnaviria</taxon>
        <taxon>Heunggongvirae</taxon>
        <taxon>Uroviricota</taxon>
        <taxon>Caudoviricetes</taxon>
    </lineage>
</organism>
<sequence>MAIDNSWAYDLGTQIYSVAKGLLLTKLKKIYPNVYITDKSKSIGAPKFPTVYIHELPGTEKGRDLEGTSINGVLVTMQVDVTTNSDNSEVRKVMATVSDAFKRMGFEAVSILDIDDTGETIRGVARFRREIDKKDWLL</sequence>
<reference evidence="1" key="1">
    <citation type="journal article" date="2021" name="Proc. Natl. Acad. Sci. U.S.A.">
        <title>A Catalog of Tens of Thousands of Viruses from Human Metagenomes Reveals Hidden Associations with Chronic Diseases.</title>
        <authorList>
            <person name="Tisza M.J."/>
            <person name="Buck C.B."/>
        </authorList>
    </citation>
    <scope>NUCLEOTIDE SEQUENCE</scope>
    <source>
        <strain evidence="1">CtzAk96</strain>
    </source>
</reference>
<evidence type="ECO:0000313" key="1">
    <source>
        <dbReference type="EMBL" id="DAE23158.1"/>
    </source>
</evidence>
<proteinExistence type="predicted"/>
<protein>
    <submittedName>
        <fullName evidence="1">Uncharacterized protein</fullName>
    </submittedName>
</protein>